<name>A0A839ZCJ7_9HYPH</name>
<dbReference type="EMBL" id="JACICD010000005">
    <property type="protein sequence ID" value="MBB3772438.1"/>
    <property type="molecule type" value="Genomic_DNA"/>
</dbReference>
<accession>A0A839ZCJ7</accession>
<evidence type="ECO:0000313" key="3">
    <source>
        <dbReference type="Proteomes" id="UP000533469"/>
    </source>
</evidence>
<keyword evidence="3" id="KW-1185">Reference proteome</keyword>
<protein>
    <recommendedName>
        <fullName evidence="4">DUF465 domain-containing protein</fullName>
    </recommendedName>
</protein>
<dbReference type="Gene3D" id="6.10.280.50">
    <property type="match status" value="1"/>
</dbReference>
<dbReference type="RefSeq" id="WP_183190591.1">
    <property type="nucleotide sequence ID" value="NZ_JACICD010000005.1"/>
</dbReference>
<gene>
    <name evidence="2" type="ORF">FHS55_003050</name>
</gene>
<dbReference type="InterPro" id="IPR007420">
    <property type="entry name" value="DUF465"/>
</dbReference>
<feature type="coiled-coil region" evidence="1">
    <location>
        <begin position="7"/>
        <end position="55"/>
    </location>
</feature>
<organism evidence="2 3">
    <name type="scientific">Ancylobacter tetraedralis</name>
    <dbReference type="NCBI Taxonomy" id="217068"/>
    <lineage>
        <taxon>Bacteria</taxon>
        <taxon>Pseudomonadati</taxon>
        <taxon>Pseudomonadota</taxon>
        <taxon>Alphaproteobacteria</taxon>
        <taxon>Hyphomicrobiales</taxon>
        <taxon>Xanthobacteraceae</taxon>
        <taxon>Ancylobacter</taxon>
    </lineage>
</organism>
<keyword evidence="1" id="KW-0175">Coiled coil</keyword>
<sequence>MSMQAHVTELERRHQALERELKEEINRPASNDARVADLKRRKLLLKDEITRLRGATLH</sequence>
<evidence type="ECO:0000256" key="1">
    <source>
        <dbReference type="SAM" id="Coils"/>
    </source>
</evidence>
<dbReference type="Proteomes" id="UP000533469">
    <property type="component" value="Unassembled WGS sequence"/>
</dbReference>
<proteinExistence type="predicted"/>
<dbReference type="AlphaFoldDB" id="A0A839ZCJ7"/>
<comment type="caution">
    <text evidence="2">The sequence shown here is derived from an EMBL/GenBank/DDBJ whole genome shotgun (WGS) entry which is preliminary data.</text>
</comment>
<evidence type="ECO:0000313" key="2">
    <source>
        <dbReference type="EMBL" id="MBB3772438.1"/>
    </source>
</evidence>
<reference evidence="2 3" key="1">
    <citation type="submission" date="2020-08" db="EMBL/GenBank/DDBJ databases">
        <title>Genomic Encyclopedia of Type Strains, Phase IV (KMG-IV): sequencing the most valuable type-strain genomes for metagenomic binning, comparative biology and taxonomic classification.</title>
        <authorList>
            <person name="Goeker M."/>
        </authorList>
    </citation>
    <scope>NUCLEOTIDE SEQUENCE [LARGE SCALE GENOMIC DNA]</scope>
    <source>
        <strain evidence="2 3">DSM 5895</strain>
    </source>
</reference>
<dbReference type="InterPro" id="IPR038444">
    <property type="entry name" value="DUF465_sf"/>
</dbReference>
<dbReference type="Pfam" id="PF04325">
    <property type="entry name" value="DUF465"/>
    <property type="match status" value="1"/>
</dbReference>
<evidence type="ECO:0008006" key="4">
    <source>
        <dbReference type="Google" id="ProtNLM"/>
    </source>
</evidence>